<sequence length="42" mass="4994">ARLKKLVAERDLEVEAMKKIQAKKWRARRHGGRLHDLQWVGD</sequence>
<accession>X1CQR8</accession>
<dbReference type="AlphaFoldDB" id="X1CQR8"/>
<protein>
    <submittedName>
        <fullName evidence="1">Uncharacterized protein</fullName>
    </submittedName>
</protein>
<comment type="caution">
    <text evidence="1">The sequence shown here is derived from an EMBL/GenBank/DDBJ whole genome shotgun (WGS) entry which is preliminary data.</text>
</comment>
<dbReference type="EMBL" id="BART01037700">
    <property type="protein sequence ID" value="GAH10162.1"/>
    <property type="molecule type" value="Genomic_DNA"/>
</dbReference>
<proteinExistence type="predicted"/>
<feature type="non-terminal residue" evidence="1">
    <location>
        <position position="1"/>
    </location>
</feature>
<evidence type="ECO:0000313" key="1">
    <source>
        <dbReference type="EMBL" id="GAH10162.1"/>
    </source>
</evidence>
<reference evidence="1" key="1">
    <citation type="journal article" date="2014" name="Front. Microbiol.">
        <title>High frequency of phylogenetically diverse reductive dehalogenase-homologous genes in deep subseafloor sedimentary metagenomes.</title>
        <authorList>
            <person name="Kawai M."/>
            <person name="Futagami T."/>
            <person name="Toyoda A."/>
            <person name="Takaki Y."/>
            <person name="Nishi S."/>
            <person name="Hori S."/>
            <person name="Arai W."/>
            <person name="Tsubouchi T."/>
            <person name="Morono Y."/>
            <person name="Uchiyama I."/>
            <person name="Ito T."/>
            <person name="Fujiyama A."/>
            <person name="Inagaki F."/>
            <person name="Takami H."/>
        </authorList>
    </citation>
    <scope>NUCLEOTIDE SEQUENCE</scope>
    <source>
        <strain evidence="1">Expedition CK06-06</strain>
    </source>
</reference>
<name>X1CQR8_9ZZZZ</name>
<organism evidence="1">
    <name type="scientific">marine sediment metagenome</name>
    <dbReference type="NCBI Taxonomy" id="412755"/>
    <lineage>
        <taxon>unclassified sequences</taxon>
        <taxon>metagenomes</taxon>
        <taxon>ecological metagenomes</taxon>
    </lineage>
</organism>
<gene>
    <name evidence="1" type="ORF">S01H4_62936</name>
</gene>